<feature type="non-terminal residue" evidence="2">
    <location>
        <position position="1"/>
    </location>
</feature>
<reference evidence="2" key="3">
    <citation type="submission" date="2016-05" db="EMBL/GenBank/DDBJ databases">
        <title>WGS assembly of Xenopus tropicalis.</title>
        <authorList>
            <person name="Sessions A."/>
            <person name="Jenkins J."/>
            <person name="Mitros T."/>
            <person name="Lyons J.T."/>
            <person name="Dichmann D.S."/>
            <person name="Robert J."/>
            <person name="Harland R.M."/>
            <person name="Rokhsar D.S."/>
        </authorList>
    </citation>
    <scope>NUCLEOTIDE SEQUENCE</scope>
    <source>
        <strain evidence="2">Nigerian</strain>
    </source>
</reference>
<organism evidence="2">
    <name type="scientific">Xenopus tropicalis</name>
    <name type="common">Western clawed frog</name>
    <name type="synonym">Silurana tropicalis</name>
    <dbReference type="NCBI Taxonomy" id="8364"/>
    <lineage>
        <taxon>Eukaryota</taxon>
        <taxon>Metazoa</taxon>
        <taxon>Chordata</taxon>
        <taxon>Craniata</taxon>
        <taxon>Vertebrata</taxon>
        <taxon>Euteleostomi</taxon>
        <taxon>Amphibia</taxon>
        <taxon>Batrachia</taxon>
        <taxon>Anura</taxon>
        <taxon>Pipoidea</taxon>
        <taxon>Pipidae</taxon>
        <taxon>Xenopodinae</taxon>
        <taxon>Xenopus</taxon>
        <taxon>Silurana</taxon>
    </lineage>
</organism>
<dbReference type="EMBL" id="KV462015">
    <property type="protein sequence ID" value="OCA14246.1"/>
    <property type="molecule type" value="Genomic_DNA"/>
</dbReference>
<evidence type="ECO:0000313" key="2">
    <source>
        <dbReference type="EMBL" id="OCA14246.1"/>
    </source>
</evidence>
<reference evidence="2" key="1">
    <citation type="submission" date="2009-11" db="EMBL/GenBank/DDBJ databases">
        <authorList>
            <consortium name="US DOE Joint Genome Institute (JGI-PGF)"/>
            <person name="Ottilar R."/>
            <person name="Schmutz J."/>
            <person name="Salamov A."/>
            <person name="Cheng J.F."/>
            <person name="Lucas S."/>
            <person name="Pitluck S."/>
            <person name="Gundlach H."/>
            <person name="Guo Y."/>
            <person name="Haberer G."/>
            <person name="Nasrallah J."/>
            <person name="Mayer K.F.X."/>
            <person name="van de Peer Y."/>
            <person name="Weigel D."/>
            <person name="Grigoriev I.V."/>
        </authorList>
    </citation>
    <scope>NUCLEOTIDE SEQUENCE</scope>
    <source>
        <strain evidence="2">Nigerian</strain>
    </source>
</reference>
<feature type="compositionally biased region" description="Basic residues" evidence="1">
    <location>
        <begin position="55"/>
        <end position="65"/>
    </location>
</feature>
<accession>A0A1B8XUC4</accession>
<reference evidence="2" key="2">
    <citation type="journal article" date="2010" name="Science">
        <title>The genome of the Western clawed frog Xenopus tropicalis.</title>
        <authorList>
            <person name="Hellsten U."/>
            <person name="Harland R.M."/>
            <person name="Gilchrist M.J."/>
            <person name="Hendrix D."/>
            <person name="Jurka J."/>
            <person name="Kapitonov V."/>
            <person name="Ovcharenko I."/>
            <person name="Putnam N.H."/>
            <person name="Shu S."/>
            <person name="Taher L."/>
            <person name="Blitz I.L."/>
            <person name="Blumberg B."/>
            <person name="Dichmann D.S."/>
            <person name="Dubchak I."/>
            <person name="Amaya E."/>
            <person name="Detter J.C."/>
            <person name="Fletcher R."/>
            <person name="Gerhard D.S."/>
            <person name="Goodstein D."/>
            <person name="Graves T."/>
            <person name="Grigoriev I.V."/>
            <person name="Grimwood J."/>
            <person name="Kawashima T."/>
            <person name="Lindquist E."/>
            <person name="Lucas S.M."/>
            <person name="Mead P.E."/>
            <person name="Mitros T."/>
            <person name="Ogino H."/>
            <person name="Ohta Y."/>
            <person name="Poliakov A.V."/>
            <person name="Pollet N."/>
            <person name="Robert J."/>
            <person name="Salamov A."/>
            <person name="Sater A.K."/>
            <person name="Schmutz J."/>
            <person name="Terry A."/>
            <person name="Vize P.D."/>
            <person name="Warren W.C."/>
            <person name="Wells D."/>
            <person name="Wills A."/>
            <person name="Wilson R.K."/>
            <person name="Zimmerman L.B."/>
            <person name="Zorn A.M."/>
            <person name="Grainger R."/>
            <person name="Grammer T."/>
            <person name="Khokha M.K."/>
            <person name="Richardson P.M."/>
            <person name="Rokhsar D.S."/>
        </authorList>
    </citation>
    <scope>NUCLEOTIDE SEQUENCE [LARGE SCALE GENOMIC DNA]</scope>
    <source>
        <strain evidence="2">Nigerian</strain>
    </source>
</reference>
<dbReference type="AlphaFoldDB" id="A0A1B8XUC4"/>
<sequence>EIEKEPKRILAWILFWCRRTCSVAWGGEIRSREEGVVQQKPTGNGREGGSLSLARKPRFHRKPAPRKAQSQGQWLTSGRRDVLDSK</sequence>
<feature type="region of interest" description="Disordered" evidence="1">
    <location>
        <begin position="32"/>
        <end position="86"/>
    </location>
</feature>
<protein>
    <submittedName>
        <fullName evidence="2">Uncharacterized protein</fullName>
    </submittedName>
</protein>
<name>A0A1B8XUC4_XENTR</name>
<gene>
    <name evidence="2" type="ORF">XENTR_v90027401mg</name>
</gene>
<evidence type="ECO:0000256" key="1">
    <source>
        <dbReference type="SAM" id="MobiDB-lite"/>
    </source>
</evidence>
<proteinExistence type="predicted"/>